<keyword evidence="2" id="KW-0812">Transmembrane</keyword>
<keyword evidence="2" id="KW-1133">Transmembrane helix</keyword>
<organism evidence="3 4">
    <name type="scientific">Volvox africanus</name>
    <dbReference type="NCBI Taxonomy" id="51714"/>
    <lineage>
        <taxon>Eukaryota</taxon>
        <taxon>Viridiplantae</taxon>
        <taxon>Chlorophyta</taxon>
        <taxon>core chlorophytes</taxon>
        <taxon>Chlorophyceae</taxon>
        <taxon>CS clade</taxon>
        <taxon>Chlamydomonadales</taxon>
        <taxon>Volvocaceae</taxon>
        <taxon>Volvox</taxon>
    </lineage>
</organism>
<dbReference type="Proteomes" id="UP001165090">
    <property type="component" value="Unassembled WGS sequence"/>
</dbReference>
<feature type="region of interest" description="Disordered" evidence="1">
    <location>
        <begin position="59"/>
        <end position="78"/>
    </location>
</feature>
<evidence type="ECO:0000313" key="3">
    <source>
        <dbReference type="EMBL" id="GLI58662.1"/>
    </source>
</evidence>
<name>A0ABQ5RM38_9CHLO</name>
<reference evidence="3 4" key="1">
    <citation type="journal article" date="2023" name="IScience">
        <title>Expanded male sex-determining region conserved during the evolution of homothallism in the green alga Volvox.</title>
        <authorList>
            <person name="Yamamoto K."/>
            <person name="Matsuzaki R."/>
            <person name="Mahakham W."/>
            <person name="Heman W."/>
            <person name="Sekimoto H."/>
            <person name="Kawachi M."/>
            <person name="Minakuchi Y."/>
            <person name="Toyoda A."/>
            <person name="Nozaki H."/>
        </authorList>
    </citation>
    <scope>NUCLEOTIDE SEQUENCE [LARGE SCALE GENOMIC DNA]</scope>
    <source>
        <strain evidence="3 4">NIES-4468</strain>
    </source>
</reference>
<keyword evidence="4" id="KW-1185">Reference proteome</keyword>
<protein>
    <submittedName>
        <fullName evidence="3">Uncharacterized protein</fullName>
    </submittedName>
</protein>
<comment type="caution">
    <text evidence="3">The sequence shown here is derived from an EMBL/GenBank/DDBJ whole genome shotgun (WGS) entry which is preliminary data.</text>
</comment>
<gene>
    <name evidence="3" type="ORF">VaNZ11_000405</name>
</gene>
<accession>A0ABQ5RM38</accession>
<feature type="compositionally biased region" description="Low complexity" evidence="1">
    <location>
        <begin position="159"/>
        <end position="176"/>
    </location>
</feature>
<sequence>MARILVETDTVYSSAKAKMGGLAGGAWLGIGISCGFVIGIITYALIACFMRRRKNVSPHPEVRASSQRASGGGFTNLAQQPSSNNLSTAILPSRQPLAGDMFYSPLQSCMVKGNNVRGSANPSALPDPGMYGGHGLALLQTHPAASSALSASLPQADADVAPLPDSAAPAPLTPTDKATPHAVPLQSQLSTRDTVDQ</sequence>
<evidence type="ECO:0000256" key="2">
    <source>
        <dbReference type="SAM" id="Phobius"/>
    </source>
</evidence>
<dbReference type="PROSITE" id="PS51257">
    <property type="entry name" value="PROKAR_LIPOPROTEIN"/>
    <property type="match status" value="1"/>
</dbReference>
<feature type="transmembrane region" description="Helical" evidence="2">
    <location>
        <begin position="26"/>
        <end position="49"/>
    </location>
</feature>
<feature type="region of interest" description="Disordered" evidence="1">
    <location>
        <begin position="159"/>
        <end position="197"/>
    </location>
</feature>
<evidence type="ECO:0000256" key="1">
    <source>
        <dbReference type="SAM" id="MobiDB-lite"/>
    </source>
</evidence>
<proteinExistence type="predicted"/>
<evidence type="ECO:0000313" key="4">
    <source>
        <dbReference type="Proteomes" id="UP001165090"/>
    </source>
</evidence>
<feature type="compositionally biased region" description="Polar residues" evidence="1">
    <location>
        <begin position="185"/>
        <end position="197"/>
    </location>
</feature>
<feature type="non-terminal residue" evidence="3">
    <location>
        <position position="197"/>
    </location>
</feature>
<keyword evidence="2" id="KW-0472">Membrane</keyword>
<dbReference type="EMBL" id="BSDZ01000003">
    <property type="protein sequence ID" value="GLI58662.1"/>
    <property type="molecule type" value="Genomic_DNA"/>
</dbReference>